<dbReference type="EMBL" id="BTSY01000004">
    <property type="protein sequence ID" value="GMT22400.1"/>
    <property type="molecule type" value="Genomic_DNA"/>
</dbReference>
<dbReference type="AlphaFoldDB" id="A0AAV5VSD1"/>
<evidence type="ECO:0000313" key="2">
    <source>
        <dbReference type="Proteomes" id="UP001432322"/>
    </source>
</evidence>
<reference evidence="1" key="1">
    <citation type="submission" date="2023-10" db="EMBL/GenBank/DDBJ databases">
        <title>Genome assembly of Pristionchus species.</title>
        <authorList>
            <person name="Yoshida K."/>
            <person name="Sommer R.J."/>
        </authorList>
    </citation>
    <scope>NUCLEOTIDE SEQUENCE</scope>
    <source>
        <strain evidence="1">RS5133</strain>
    </source>
</reference>
<sequence length="78" mass="8857">RMHSVLTTIDLTRPELWLVEGQGGQNRQSLIAFLDAQFTMQQEMIAPMMERSHITEKEFHAVIALVICEIDASIDVSD</sequence>
<keyword evidence="2" id="KW-1185">Reference proteome</keyword>
<organism evidence="1 2">
    <name type="scientific">Pristionchus fissidentatus</name>
    <dbReference type="NCBI Taxonomy" id="1538716"/>
    <lineage>
        <taxon>Eukaryota</taxon>
        <taxon>Metazoa</taxon>
        <taxon>Ecdysozoa</taxon>
        <taxon>Nematoda</taxon>
        <taxon>Chromadorea</taxon>
        <taxon>Rhabditida</taxon>
        <taxon>Rhabditina</taxon>
        <taxon>Diplogasteromorpha</taxon>
        <taxon>Diplogasteroidea</taxon>
        <taxon>Neodiplogasteridae</taxon>
        <taxon>Pristionchus</taxon>
    </lineage>
</organism>
<proteinExistence type="predicted"/>
<protein>
    <submittedName>
        <fullName evidence="1">Uncharacterized protein</fullName>
    </submittedName>
</protein>
<dbReference type="Proteomes" id="UP001432322">
    <property type="component" value="Unassembled WGS sequence"/>
</dbReference>
<accession>A0AAV5VSD1</accession>
<gene>
    <name evidence="1" type="ORF">PFISCL1PPCAC_13697</name>
</gene>
<comment type="caution">
    <text evidence="1">The sequence shown here is derived from an EMBL/GenBank/DDBJ whole genome shotgun (WGS) entry which is preliminary data.</text>
</comment>
<feature type="non-terminal residue" evidence="1">
    <location>
        <position position="1"/>
    </location>
</feature>
<name>A0AAV5VSD1_9BILA</name>
<evidence type="ECO:0000313" key="1">
    <source>
        <dbReference type="EMBL" id="GMT22400.1"/>
    </source>
</evidence>
<feature type="non-terminal residue" evidence="1">
    <location>
        <position position="78"/>
    </location>
</feature>